<dbReference type="SMART" id="SM00478">
    <property type="entry name" value="ENDO3c"/>
    <property type="match status" value="1"/>
</dbReference>
<dbReference type="GO" id="GO:0046872">
    <property type="term" value="F:metal ion binding"/>
    <property type="evidence" value="ECO:0007669"/>
    <property type="project" value="UniProtKB-KW"/>
</dbReference>
<proteinExistence type="predicted"/>
<gene>
    <name evidence="10" type="ORF">IAA97_05610</name>
</gene>
<dbReference type="GO" id="GO:0004519">
    <property type="term" value="F:endonuclease activity"/>
    <property type="evidence" value="ECO:0007669"/>
    <property type="project" value="UniProtKB-KW"/>
</dbReference>
<name>A0A9D9DZH2_9SPIO</name>
<evidence type="ECO:0000256" key="3">
    <source>
        <dbReference type="ARBA" id="ARBA00022723"/>
    </source>
</evidence>
<dbReference type="AlphaFoldDB" id="A0A9D9DZH2"/>
<evidence type="ECO:0000313" key="11">
    <source>
        <dbReference type="Proteomes" id="UP000823615"/>
    </source>
</evidence>
<evidence type="ECO:0000256" key="1">
    <source>
        <dbReference type="ARBA" id="ARBA00001966"/>
    </source>
</evidence>
<evidence type="ECO:0000259" key="9">
    <source>
        <dbReference type="SMART" id="SM00478"/>
    </source>
</evidence>
<sequence>MDKTVNTIWNYLEKIYPERISFIDEKDPWRFLITVMLSASTTDKQAVKAASALFSRYPDPASVACASVADVEALIKSAGLSKTKAPRIIAVSRYIAEKGLPSDAEELIALPGIGEKTAECYKEHVLHLPSVICDTHFVRVAKRLGFTDTDDRSKAAAEIRERFPEDVWSRMSMVVNLHGRVICRPRPLCSQCQLSSLCPSANV</sequence>
<keyword evidence="6" id="KW-0408">Iron</keyword>
<keyword evidence="2" id="KW-0004">4Fe-4S</keyword>
<dbReference type="GO" id="GO:0051539">
    <property type="term" value="F:4 iron, 4 sulfur cluster binding"/>
    <property type="evidence" value="ECO:0007669"/>
    <property type="project" value="UniProtKB-KW"/>
</dbReference>
<dbReference type="Proteomes" id="UP000823615">
    <property type="component" value="Unassembled WGS sequence"/>
</dbReference>
<evidence type="ECO:0000256" key="6">
    <source>
        <dbReference type="ARBA" id="ARBA00023004"/>
    </source>
</evidence>
<dbReference type="PANTHER" id="PTHR10359:SF18">
    <property type="entry name" value="ENDONUCLEASE III"/>
    <property type="match status" value="1"/>
</dbReference>
<keyword evidence="5" id="KW-0378">Hydrolase</keyword>
<dbReference type="InterPro" id="IPR023170">
    <property type="entry name" value="HhH_base_excis_C"/>
</dbReference>
<reference evidence="10" key="1">
    <citation type="submission" date="2020-10" db="EMBL/GenBank/DDBJ databases">
        <authorList>
            <person name="Gilroy R."/>
        </authorList>
    </citation>
    <scope>NUCLEOTIDE SEQUENCE</scope>
    <source>
        <strain evidence="10">7293</strain>
    </source>
</reference>
<dbReference type="SMART" id="SM00525">
    <property type="entry name" value="FES"/>
    <property type="match status" value="1"/>
</dbReference>
<feature type="domain" description="HhH-GPD" evidence="9">
    <location>
        <begin position="37"/>
        <end position="181"/>
    </location>
</feature>
<keyword evidence="7" id="KW-0411">Iron-sulfur</keyword>
<evidence type="ECO:0000313" key="10">
    <source>
        <dbReference type="EMBL" id="MBO8436436.1"/>
    </source>
</evidence>
<keyword evidence="10" id="KW-0540">Nuclease</keyword>
<dbReference type="PIRSF" id="PIRSF001435">
    <property type="entry name" value="Nth"/>
    <property type="match status" value="1"/>
</dbReference>
<evidence type="ECO:0000256" key="8">
    <source>
        <dbReference type="ARBA" id="ARBA00023295"/>
    </source>
</evidence>
<keyword evidence="10" id="KW-0255">Endonuclease</keyword>
<evidence type="ECO:0000256" key="4">
    <source>
        <dbReference type="ARBA" id="ARBA00022763"/>
    </source>
</evidence>
<dbReference type="SUPFAM" id="SSF48150">
    <property type="entry name" value="DNA-glycosylase"/>
    <property type="match status" value="1"/>
</dbReference>
<dbReference type="PANTHER" id="PTHR10359">
    <property type="entry name" value="A/G-SPECIFIC ADENINE GLYCOSYLASE/ENDONUCLEASE III"/>
    <property type="match status" value="1"/>
</dbReference>
<dbReference type="EMBL" id="JADIMT010000067">
    <property type="protein sequence ID" value="MBO8436436.1"/>
    <property type="molecule type" value="Genomic_DNA"/>
</dbReference>
<dbReference type="GO" id="GO:0006285">
    <property type="term" value="P:base-excision repair, AP site formation"/>
    <property type="evidence" value="ECO:0007669"/>
    <property type="project" value="TreeGrafter"/>
</dbReference>
<reference evidence="10" key="2">
    <citation type="journal article" date="2021" name="PeerJ">
        <title>Extensive microbial diversity within the chicken gut microbiome revealed by metagenomics and culture.</title>
        <authorList>
            <person name="Gilroy R."/>
            <person name="Ravi A."/>
            <person name="Getino M."/>
            <person name="Pursley I."/>
            <person name="Horton D.L."/>
            <person name="Alikhan N.F."/>
            <person name="Baker D."/>
            <person name="Gharbi K."/>
            <person name="Hall N."/>
            <person name="Watson M."/>
            <person name="Adriaenssens E.M."/>
            <person name="Foster-Nyarko E."/>
            <person name="Jarju S."/>
            <person name="Secka A."/>
            <person name="Antonio M."/>
            <person name="Oren A."/>
            <person name="Chaudhuri R.R."/>
            <person name="La Ragione R."/>
            <person name="Hildebrand F."/>
            <person name="Pallen M.J."/>
        </authorList>
    </citation>
    <scope>NUCLEOTIDE SEQUENCE</scope>
    <source>
        <strain evidence="10">7293</strain>
    </source>
</reference>
<accession>A0A9D9DZH2</accession>
<dbReference type="InterPro" id="IPR011257">
    <property type="entry name" value="DNA_glycosylase"/>
</dbReference>
<dbReference type="InterPro" id="IPR003651">
    <property type="entry name" value="Endonuclease3_FeS-loop_motif"/>
</dbReference>
<dbReference type="CDD" id="cd00056">
    <property type="entry name" value="ENDO3c"/>
    <property type="match status" value="1"/>
</dbReference>
<evidence type="ECO:0000256" key="2">
    <source>
        <dbReference type="ARBA" id="ARBA00022485"/>
    </source>
</evidence>
<dbReference type="Gene3D" id="1.10.1670.10">
    <property type="entry name" value="Helix-hairpin-Helix base-excision DNA repair enzymes (C-terminal)"/>
    <property type="match status" value="1"/>
</dbReference>
<keyword evidence="8" id="KW-0326">Glycosidase</keyword>
<keyword evidence="3" id="KW-0479">Metal-binding</keyword>
<evidence type="ECO:0000256" key="7">
    <source>
        <dbReference type="ARBA" id="ARBA00023014"/>
    </source>
</evidence>
<keyword evidence="4" id="KW-0227">DNA damage</keyword>
<dbReference type="GO" id="GO:0019104">
    <property type="term" value="F:DNA N-glycosylase activity"/>
    <property type="evidence" value="ECO:0007669"/>
    <property type="project" value="TreeGrafter"/>
</dbReference>
<dbReference type="InterPro" id="IPR003265">
    <property type="entry name" value="HhH-GPD_domain"/>
</dbReference>
<protein>
    <submittedName>
        <fullName evidence="10">Endonuclease III</fullName>
    </submittedName>
</protein>
<evidence type="ECO:0000256" key="5">
    <source>
        <dbReference type="ARBA" id="ARBA00022801"/>
    </source>
</evidence>
<dbReference type="Gene3D" id="1.10.340.30">
    <property type="entry name" value="Hypothetical protein, domain 2"/>
    <property type="match status" value="1"/>
</dbReference>
<comment type="cofactor">
    <cofactor evidence="1">
        <name>[4Fe-4S] cluster</name>
        <dbReference type="ChEBI" id="CHEBI:49883"/>
    </cofactor>
</comment>
<organism evidence="10 11">
    <name type="scientific">Candidatus Ornithospirochaeta stercoripullorum</name>
    <dbReference type="NCBI Taxonomy" id="2840899"/>
    <lineage>
        <taxon>Bacteria</taxon>
        <taxon>Pseudomonadati</taxon>
        <taxon>Spirochaetota</taxon>
        <taxon>Spirochaetia</taxon>
        <taxon>Spirochaetales</taxon>
        <taxon>Spirochaetaceae</taxon>
        <taxon>Spirochaetaceae incertae sedis</taxon>
        <taxon>Candidatus Ornithospirochaeta</taxon>
    </lineage>
</organism>
<comment type="caution">
    <text evidence="10">The sequence shown here is derived from an EMBL/GenBank/DDBJ whole genome shotgun (WGS) entry which is preliminary data.</text>
</comment>
<dbReference type="Pfam" id="PF00730">
    <property type="entry name" value="HhH-GPD"/>
    <property type="match status" value="1"/>
</dbReference>